<keyword evidence="3" id="KW-1185">Reference proteome</keyword>
<reference evidence="3" key="1">
    <citation type="journal article" date="2019" name="Int. J. Syst. Evol. Microbiol.">
        <title>The Global Catalogue of Microorganisms (GCM) 10K type strain sequencing project: providing services to taxonomists for standard genome sequencing and annotation.</title>
        <authorList>
            <consortium name="The Broad Institute Genomics Platform"/>
            <consortium name="The Broad Institute Genome Sequencing Center for Infectious Disease"/>
            <person name="Wu L."/>
            <person name="Ma J."/>
        </authorList>
    </citation>
    <scope>NUCLEOTIDE SEQUENCE [LARGE SCALE GENOMIC DNA]</scope>
    <source>
        <strain evidence="3">CGMCC 4.7357</strain>
    </source>
</reference>
<organism evidence="2 3">
    <name type="scientific">Streptomyces ovatisporus</name>
    <dbReference type="NCBI Taxonomy" id="1128682"/>
    <lineage>
        <taxon>Bacteria</taxon>
        <taxon>Bacillati</taxon>
        <taxon>Actinomycetota</taxon>
        <taxon>Actinomycetes</taxon>
        <taxon>Kitasatosporales</taxon>
        <taxon>Streptomycetaceae</taxon>
        <taxon>Streptomyces</taxon>
    </lineage>
</organism>
<gene>
    <name evidence="2" type="ORF">ACFPA8_07785</name>
</gene>
<evidence type="ECO:0000256" key="1">
    <source>
        <dbReference type="SAM" id="MobiDB-lite"/>
    </source>
</evidence>
<feature type="region of interest" description="Disordered" evidence="1">
    <location>
        <begin position="159"/>
        <end position="191"/>
    </location>
</feature>
<sequence>MLNITEAQIADAVAGDIEAAGEIVKELTPRIYYVARDAASVNGHLDESQADDYASEAKVAVLLCFSKFTGSTAGAFSKFADKHISDAIAQARRVEANKGVVYDLSDGVIRTWERAVRQAGGDVFAAEELSQSEDLFGSNRLSAETAWRARIAAQPVVSLDAPQESGRTLSEELSDSAERNTPKPRTQDQQRVHDLLNNMRSQQRADVLRRAAGIDGNRNFGTEYRRRRNRKGEDTSTWVLKDPAAIAEDMGTTAQVVKSAWNEGKKTFANQWVAAYGVRKDERKSRELTAKGVALLAAIEENDQHVFVKHHGCYVEFKHINEELDIVCTWTSKSRAVELGLLAG</sequence>
<name>A0ABV9A551_9ACTN</name>
<evidence type="ECO:0000313" key="2">
    <source>
        <dbReference type="EMBL" id="MFC4494031.1"/>
    </source>
</evidence>
<dbReference type="RefSeq" id="WP_386444249.1">
    <property type="nucleotide sequence ID" value="NZ_JBHSFH010000004.1"/>
</dbReference>
<evidence type="ECO:0008006" key="4">
    <source>
        <dbReference type="Google" id="ProtNLM"/>
    </source>
</evidence>
<dbReference type="EMBL" id="JBHSFH010000004">
    <property type="protein sequence ID" value="MFC4494031.1"/>
    <property type="molecule type" value="Genomic_DNA"/>
</dbReference>
<feature type="compositionally biased region" description="Basic and acidic residues" evidence="1">
    <location>
        <begin position="176"/>
        <end position="191"/>
    </location>
</feature>
<comment type="caution">
    <text evidence="2">The sequence shown here is derived from an EMBL/GenBank/DDBJ whole genome shotgun (WGS) entry which is preliminary data.</text>
</comment>
<protein>
    <recommendedName>
        <fullName evidence="4">RNA polymerase sigma-70 region 2 domain-containing protein</fullName>
    </recommendedName>
</protein>
<proteinExistence type="predicted"/>
<evidence type="ECO:0000313" key="3">
    <source>
        <dbReference type="Proteomes" id="UP001595997"/>
    </source>
</evidence>
<accession>A0ABV9A551</accession>
<dbReference type="Proteomes" id="UP001595997">
    <property type="component" value="Unassembled WGS sequence"/>
</dbReference>